<reference evidence="1" key="2">
    <citation type="submission" date="2020-05" db="EMBL/GenBank/DDBJ databases">
        <authorList>
            <person name="Kim H.-S."/>
            <person name="Proctor R.H."/>
            <person name="Brown D.W."/>
        </authorList>
    </citation>
    <scope>NUCLEOTIDE SEQUENCE</scope>
    <source>
        <strain evidence="1">NRRL 20472</strain>
    </source>
</reference>
<dbReference type="Proteomes" id="UP000622797">
    <property type="component" value="Unassembled WGS sequence"/>
</dbReference>
<accession>A0A8H4TRR4</accession>
<dbReference type="Gene3D" id="2.60.40.2970">
    <property type="match status" value="1"/>
</dbReference>
<comment type="caution">
    <text evidence="1">The sequence shown here is derived from an EMBL/GenBank/DDBJ whole genome shotgun (WGS) entry which is preliminary data.</text>
</comment>
<evidence type="ECO:0000313" key="2">
    <source>
        <dbReference type="Proteomes" id="UP000622797"/>
    </source>
</evidence>
<reference evidence="1" key="1">
    <citation type="journal article" date="2020" name="BMC Genomics">
        <title>Correction to: Identification and distribution of gene clusters required for synthesis of sphingolipid metabolism inhibitors in diverse species of the filamentous fungus Fusarium.</title>
        <authorList>
            <person name="Kim H.S."/>
            <person name="Lohmar J.M."/>
            <person name="Busman M."/>
            <person name="Brown D.W."/>
            <person name="Naumann T.A."/>
            <person name="Divon H.H."/>
            <person name="Lysoe E."/>
            <person name="Uhlig S."/>
            <person name="Proctor R.H."/>
        </authorList>
    </citation>
    <scope>NUCLEOTIDE SEQUENCE</scope>
    <source>
        <strain evidence="1">NRRL 20472</strain>
    </source>
</reference>
<dbReference type="EMBL" id="JABEXW010000530">
    <property type="protein sequence ID" value="KAF4962727.1"/>
    <property type="molecule type" value="Genomic_DNA"/>
</dbReference>
<protein>
    <submittedName>
        <fullName evidence="1">Uncharacterized protein</fullName>
    </submittedName>
</protein>
<proteinExistence type="predicted"/>
<organism evidence="1 2">
    <name type="scientific">Fusarium sarcochroum</name>
    <dbReference type="NCBI Taxonomy" id="1208366"/>
    <lineage>
        <taxon>Eukaryota</taxon>
        <taxon>Fungi</taxon>
        <taxon>Dikarya</taxon>
        <taxon>Ascomycota</taxon>
        <taxon>Pezizomycotina</taxon>
        <taxon>Sordariomycetes</taxon>
        <taxon>Hypocreomycetidae</taxon>
        <taxon>Hypocreales</taxon>
        <taxon>Nectriaceae</taxon>
        <taxon>Fusarium</taxon>
        <taxon>Fusarium lateritium species complex</taxon>
    </lineage>
</organism>
<keyword evidence="2" id="KW-1185">Reference proteome</keyword>
<gene>
    <name evidence="1" type="ORF">FSARC_9209</name>
</gene>
<name>A0A8H4TRR4_9HYPO</name>
<dbReference type="AlphaFoldDB" id="A0A8H4TRR4"/>
<sequence length="198" mass="21380">MAIFMSKAVRLLIGFTIVLSLVAFFTPKEPVLSAALSFTMPVALRQLEVSISQMEKDPPMVLVTVANKNDAPVTILTYGSPLDSLAVQLGMLHITPKGESTPLEILQIETQRLWPPADDALVEIAAGGKATYELTLQEPVVPMDRCSGGATVQLKGSWNAVWTKQKKDIDLKSLDLGSTGNDTLKGSFRSNILDIEVA</sequence>
<dbReference type="OrthoDB" id="4664297at2759"/>
<evidence type="ECO:0000313" key="1">
    <source>
        <dbReference type="EMBL" id="KAF4962727.1"/>
    </source>
</evidence>